<evidence type="ECO:0000256" key="2">
    <source>
        <dbReference type="ARBA" id="ARBA00008873"/>
    </source>
</evidence>
<dbReference type="InterPro" id="IPR058533">
    <property type="entry name" value="Cation_efflux_TM"/>
</dbReference>
<comment type="subcellular location">
    <subcellularLocation>
        <location evidence="1">Membrane</location>
        <topology evidence="1">Multi-pass membrane protein</topology>
    </subcellularLocation>
</comment>
<keyword evidence="6 10" id="KW-1133">Transmembrane helix</keyword>
<evidence type="ECO:0000256" key="6">
    <source>
        <dbReference type="ARBA" id="ARBA00022989"/>
    </source>
</evidence>
<dbReference type="InterPro" id="IPR036837">
    <property type="entry name" value="Cation_efflux_CTD_sf"/>
</dbReference>
<dbReference type="Pfam" id="PF16916">
    <property type="entry name" value="ZT_dimer"/>
    <property type="match status" value="1"/>
</dbReference>
<dbReference type="InterPro" id="IPR050681">
    <property type="entry name" value="CDF/SLC30A"/>
</dbReference>
<dbReference type="InterPro" id="IPR002524">
    <property type="entry name" value="Cation_efflux"/>
</dbReference>
<sequence>MNPPDEHKKTDQKSGEHSGHDMTAMGANERALKISAFLTGIYFFVELGLGIASGSIAVLSDAFHTFSAVGGVLLALVAGRIAARPADRHRTFGSFRAELIGALLNGLFLLGMAVFVIYMGIRRLLDPVELEYGLMLAAAAGGLVTELISLYVLTRGSRDNLNMRGAFWHVMQTFVGSLIIIVAAAVVYFTGFTLIDPILGTAFGFVLIWAGWGITRDTLNLLMETVPINVDLEKIEVALTELPGVEDLHHIHAWSLTSDRNLFSAHIGISETANAQDVIRAAEAVLTTSFDFYFTTFQVEPVGSHPVRARSIDYVWMDREDPS</sequence>
<dbReference type="Proteomes" id="UP001161391">
    <property type="component" value="Unassembled WGS sequence"/>
</dbReference>
<evidence type="ECO:0000313" key="13">
    <source>
        <dbReference type="EMBL" id="GLQ23898.1"/>
    </source>
</evidence>
<evidence type="ECO:0000256" key="10">
    <source>
        <dbReference type="SAM" id="Phobius"/>
    </source>
</evidence>
<dbReference type="InterPro" id="IPR027470">
    <property type="entry name" value="Cation_efflux_CTD"/>
</dbReference>
<evidence type="ECO:0000313" key="14">
    <source>
        <dbReference type="Proteomes" id="UP001161391"/>
    </source>
</evidence>
<organism evidence="13 14">
    <name type="scientific">Algimonas ampicilliniresistens</name>
    <dbReference type="NCBI Taxonomy" id="1298735"/>
    <lineage>
        <taxon>Bacteria</taxon>
        <taxon>Pseudomonadati</taxon>
        <taxon>Pseudomonadota</taxon>
        <taxon>Alphaproteobacteria</taxon>
        <taxon>Maricaulales</taxon>
        <taxon>Robiginitomaculaceae</taxon>
        <taxon>Algimonas</taxon>
    </lineage>
</organism>
<keyword evidence="14" id="KW-1185">Reference proteome</keyword>
<evidence type="ECO:0000259" key="12">
    <source>
        <dbReference type="Pfam" id="PF16916"/>
    </source>
</evidence>
<feature type="domain" description="Cation efflux protein cytoplasmic" evidence="12">
    <location>
        <begin position="230"/>
        <end position="301"/>
    </location>
</feature>
<reference evidence="13" key="1">
    <citation type="journal article" date="2014" name="Int. J. Syst. Evol. Microbiol.">
        <title>Complete genome of a new Firmicutes species belonging to the dominant human colonic microbiota ('Ruminococcus bicirculans') reveals two chromosomes and a selective capacity to utilize plant glucans.</title>
        <authorList>
            <consortium name="NISC Comparative Sequencing Program"/>
            <person name="Wegmann U."/>
            <person name="Louis P."/>
            <person name="Goesmann A."/>
            <person name="Henrissat B."/>
            <person name="Duncan S.H."/>
            <person name="Flint H.J."/>
        </authorList>
    </citation>
    <scope>NUCLEOTIDE SEQUENCE</scope>
    <source>
        <strain evidence="13">NBRC 108219</strain>
    </source>
</reference>
<dbReference type="Pfam" id="PF01545">
    <property type="entry name" value="Cation_efflux"/>
    <property type="match status" value="1"/>
</dbReference>
<feature type="region of interest" description="Disordered" evidence="9">
    <location>
        <begin position="1"/>
        <end position="22"/>
    </location>
</feature>
<feature type="domain" description="Cation efflux protein transmembrane" evidence="11">
    <location>
        <begin position="32"/>
        <end position="223"/>
    </location>
</feature>
<evidence type="ECO:0000256" key="1">
    <source>
        <dbReference type="ARBA" id="ARBA00004141"/>
    </source>
</evidence>
<comment type="caution">
    <text evidence="13">The sequence shown here is derived from an EMBL/GenBank/DDBJ whole genome shotgun (WGS) entry which is preliminary data.</text>
</comment>
<dbReference type="PANTHER" id="PTHR11562">
    <property type="entry name" value="CATION EFFLUX PROTEIN/ ZINC TRANSPORTER"/>
    <property type="match status" value="1"/>
</dbReference>
<name>A0ABQ5V8S7_9PROT</name>
<reference evidence="13" key="2">
    <citation type="submission" date="2023-01" db="EMBL/GenBank/DDBJ databases">
        <title>Draft genome sequence of Algimonas ampicilliniresistens strain NBRC 108219.</title>
        <authorList>
            <person name="Sun Q."/>
            <person name="Mori K."/>
        </authorList>
    </citation>
    <scope>NUCLEOTIDE SEQUENCE</scope>
    <source>
        <strain evidence="13">NBRC 108219</strain>
    </source>
</reference>
<dbReference type="InterPro" id="IPR027469">
    <property type="entry name" value="Cation_efflux_TMD_sf"/>
</dbReference>
<evidence type="ECO:0000256" key="3">
    <source>
        <dbReference type="ARBA" id="ARBA00022448"/>
    </source>
</evidence>
<feature type="transmembrane region" description="Helical" evidence="10">
    <location>
        <begin position="166"/>
        <end position="188"/>
    </location>
</feature>
<proteinExistence type="inferred from homology"/>
<evidence type="ECO:0000256" key="8">
    <source>
        <dbReference type="ARBA" id="ARBA00023136"/>
    </source>
</evidence>
<evidence type="ECO:0000256" key="4">
    <source>
        <dbReference type="ARBA" id="ARBA00022692"/>
    </source>
</evidence>
<feature type="transmembrane region" description="Helical" evidence="10">
    <location>
        <begin position="194"/>
        <end position="214"/>
    </location>
</feature>
<feature type="transmembrane region" description="Helical" evidence="10">
    <location>
        <begin position="133"/>
        <end position="154"/>
    </location>
</feature>
<evidence type="ECO:0000256" key="9">
    <source>
        <dbReference type="SAM" id="MobiDB-lite"/>
    </source>
</evidence>
<evidence type="ECO:0000256" key="7">
    <source>
        <dbReference type="ARBA" id="ARBA00023065"/>
    </source>
</evidence>
<keyword evidence="5" id="KW-0864">Zinc transport</keyword>
<evidence type="ECO:0000259" key="11">
    <source>
        <dbReference type="Pfam" id="PF01545"/>
    </source>
</evidence>
<keyword evidence="7" id="KW-0406">Ion transport</keyword>
<keyword evidence="5" id="KW-0862">Zinc</keyword>
<dbReference type="SUPFAM" id="SSF160240">
    <property type="entry name" value="Cation efflux protein cytoplasmic domain-like"/>
    <property type="match status" value="1"/>
</dbReference>
<feature type="transmembrane region" description="Helical" evidence="10">
    <location>
        <begin position="34"/>
        <end position="56"/>
    </location>
</feature>
<dbReference type="NCBIfam" id="TIGR01297">
    <property type="entry name" value="CDF"/>
    <property type="match status" value="1"/>
</dbReference>
<evidence type="ECO:0000256" key="5">
    <source>
        <dbReference type="ARBA" id="ARBA00022906"/>
    </source>
</evidence>
<feature type="transmembrane region" description="Helical" evidence="10">
    <location>
        <begin position="62"/>
        <end position="83"/>
    </location>
</feature>
<keyword evidence="8 10" id="KW-0472">Membrane</keyword>
<accession>A0ABQ5V8S7</accession>
<gene>
    <name evidence="13" type="primary">zitB_2</name>
    <name evidence="13" type="ORF">GCM10007853_17720</name>
</gene>
<keyword evidence="3" id="KW-0813">Transport</keyword>
<dbReference type="PANTHER" id="PTHR11562:SF17">
    <property type="entry name" value="RE54080P-RELATED"/>
    <property type="match status" value="1"/>
</dbReference>
<dbReference type="EMBL" id="BSNK01000002">
    <property type="protein sequence ID" value="GLQ23898.1"/>
    <property type="molecule type" value="Genomic_DNA"/>
</dbReference>
<comment type="similarity">
    <text evidence="2">Belongs to the cation diffusion facilitator (CDF) transporter (TC 2.A.4) family. SLC30A subfamily.</text>
</comment>
<feature type="compositionally biased region" description="Basic and acidic residues" evidence="9">
    <location>
        <begin position="1"/>
        <end position="20"/>
    </location>
</feature>
<protein>
    <submittedName>
        <fullName evidence="13">Cation efflux protein</fullName>
    </submittedName>
</protein>
<feature type="transmembrane region" description="Helical" evidence="10">
    <location>
        <begin position="95"/>
        <end position="121"/>
    </location>
</feature>
<keyword evidence="4 10" id="KW-0812">Transmembrane</keyword>
<dbReference type="Gene3D" id="1.20.1510.10">
    <property type="entry name" value="Cation efflux protein transmembrane domain"/>
    <property type="match status" value="1"/>
</dbReference>
<dbReference type="SUPFAM" id="SSF161111">
    <property type="entry name" value="Cation efflux protein transmembrane domain-like"/>
    <property type="match status" value="1"/>
</dbReference>